<protein>
    <recommendedName>
        <fullName evidence="3 9">DNA repair protein RecN</fullName>
    </recommendedName>
    <alternativeName>
        <fullName evidence="8 9">Recombination protein N</fullName>
    </alternativeName>
</protein>
<dbReference type="AlphaFoldDB" id="A0A5D3WL54"/>
<accession>A0A5D3WL54</accession>
<dbReference type="InterPro" id="IPR004604">
    <property type="entry name" value="DNA_recomb/repair_RecN"/>
</dbReference>
<dbReference type="InterPro" id="IPR027417">
    <property type="entry name" value="P-loop_NTPase"/>
</dbReference>
<evidence type="ECO:0000259" key="11">
    <source>
        <dbReference type="Pfam" id="PF02463"/>
    </source>
</evidence>
<dbReference type="SUPFAM" id="SSF52540">
    <property type="entry name" value="P-loop containing nucleoside triphosphate hydrolases"/>
    <property type="match status" value="1"/>
</dbReference>
<proteinExistence type="inferred from homology"/>
<dbReference type="GO" id="GO:0043590">
    <property type="term" value="C:bacterial nucleoid"/>
    <property type="evidence" value="ECO:0007669"/>
    <property type="project" value="TreeGrafter"/>
</dbReference>
<dbReference type="GO" id="GO:0009432">
    <property type="term" value="P:SOS response"/>
    <property type="evidence" value="ECO:0007669"/>
    <property type="project" value="TreeGrafter"/>
</dbReference>
<dbReference type="InterPro" id="IPR003395">
    <property type="entry name" value="RecF/RecN/SMC_N"/>
</dbReference>
<keyword evidence="13" id="KW-1185">Reference proteome</keyword>
<comment type="function">
    <text evidence="1 9">May be involved in recombinational repair of damaged DNA.</text>
</comment>
<dbReference type="Gene3D" id="3.40.50.300">
    <property type="entry name" value="P-loop containing nucleotide triphosphate hydrolases"/>
    <property type="match status" value="2"/>
</dbReference>
<evidence type="ECO:0000313" key="13">
    <source>
        <dbReference type="Proteomes" id="UP000324159"/>
    </source>
</evidence>
<evidence type="ECO:0000256" key="8">
    <source>
        <dbReference type="ARBA" id="ARBA00033408"/>
    </source>
</evidence>
<keyword evidence="4" id="KW-0547">Nucleotide-binding</keyword>
<dbReference type="OrthoDB" id="9806954at2"/>
<evidence type="ECO:0000256" key="5">
    <source>
        <dbReference type="ARBA" id="ARBA00022763"/>
    </source>
</evidence>
<evidence type="ECO:0000256" key="10">
    <source>
        <dbReference type="SAM" id="Coils"/>
    </source>
</evidence>
<comment type="similarity">
    <text evidence="2 9">Belongs to the RecN family.</text>
</comment>
<dbReference type="Pfam" id="PF02463">
    <property type="entry name" value="SMC_N"/>
    <property type="match status" value="1"/>
</dbReference>
<gene>
    <name evidence="12" type="ORF">EDC39_10738</name>
</gene>
<dbReference type="CDD" id="cd03241">
    <property type="entry name" value="ABC_RecN"/>
    <property type="match status" value="2"/>
</dbReference>
<reference evidence="12 13" key="1">
    <citation type="submission" date="2019-07" db="EMBL/GenBank/DDBJ databases">
        <title>Genomic Encyclopedia of Type Strains, Phase IV (KMG-IV): sequencing the most valuable type-strain genomes for metagenomic binning, comparative biology and taxonomic classification.</title>
        <authorList>
            <person name="Goeker M."/>
        </authorList>
    </citation>
    <scope>NUCLEOTIDE SEQUENCE [LARGE SCALE GENOMIC DNA]</scope>
    <source>
        <strain evidence="12 13">SS015</strain>
    </source>
</reference>
<dbReference type="PANTHER" id="PTHR11059:SF0">
    <property type="entry name" value="DNA REPAIR PROTEIN RECN"/>
    <property type="match status" value="1"/>
</dbReference>
<evidence type="ECO:0000256" key="4">
    <source>
        <dbReference type="ARBA" id="ARBA00022741"/>
    </source>
</evidence>
<dbReference type="PANTHER" id="PTHR11059">
    <property type="entry name" value="DNA REPAIR PROTEIN RECN"/>
    <property type="match status" value="1"/>
</dbReference>
<organism evidence="12 13">
    <name type="scientific">Geothermobacter ehrlichii</name>
    <dbReference type="NCBI Taxonomy" id="213224"/>
    <lineage>
        <taxon>Bacteria</taxon>
        <taxon>Pseudomonadati</taxon>
        <taxon>Thermodesulfobacteriota</taxon>
        <taxon>Desulfuromonadia</taxon>
        <taxon>Desulfuromonadales</taxon>
        <taxon>Geothermobacteraceae</taxon>
        <taxon>Geothermobacter</taxon>
    </lineage>
</organism>
<dbReference type="PIRSF" id="PIRSF003128">
    <property type="entry name" value="RecN"/>
    <property type="match status" value="1"/>
</dbReference>
<evidence type="ECO:0000256" key="2">
    <source>
        <dbReference type="ARBA" id="ARBA00009441"/>
    </source>
</evidence>
<keyword evidence="5 9" id="KW-0227">DNA damage</keyword>
<evidence type="ECO:0000256" key="7">
    <source>
        <dbReference type="ARBA" id="ARBA00023204"/>
    </source>
</evidence>
<dbReference type="GO" id="GO:0005524">
    <property type="term" value="F:ATP binding"/>
    <property type="evidence" value="ECO:0007669"/>
    <property type="project" value="UniProtKB-KW"/>
</dbReference>
<dbReference type="NCBIfam" id="NF008121">
    <property type="entry name" value="PRK10869.1"/>
    <property type="match status" value="1"/>
</dbReference>
<evidence type="ECO:0000256" key="3">
    <source>
        <dbReference type="ARBA" id="ARBA00021315"/>
    </source>
</evidence>
<dbReference type="FunFam" id="3.40.50.300:FF:000356">
    <property type="entry name" value="DNA repair protein RecN"/>
    <property type="match status" value="1"/>
</dbReference>
<comment type="caution">
    <text evidence="12">The sequence shown here is derived from an EMBL/GenBank/DDBJ whole genome shotgun (WGS) entry which is preliminary data.</text>
</comment>
<evidence type="ECO:0000256" key="1">
    <source>
        <dbReference type="ARBA" id="ARBA00003618"/>
    </source>
</evidence>
<evidence type="ECO:0000256" key="6">
    <source>
        <dbReference type="ARBA" id="ARBA00022840"/>
    </source>
</evidence>
<dbReference type="FunFam" id="3.40.50.300:FF:000319">
    <property type="entry name" value="DNA repair protein RecN"/>
    <property type="match status" value="1"/>
</dbReference>
<evidence type="ECO:0000313" key="12">
    <source>
        <dbReference type="EMBL" id="TYO98243.1"/>
    </source>
</evidence>
<dbReference type="NCBIfam" id="TIGR00634">
    <property type="entry name" value="recN"/>
    <property type="match status" value="1"/>
</dbReference>
<dbReference type="RefSeq" id="WP_148896016.1">
    <property type="nucleotide sequence ID" value="NZ_VNIB01000007.1"/>
</dbReference>
<dbReference type="GO" id="GO:0006310">
    <property type="term" value="P:DNA recombination"/>
    <property type="evidence" value="ECO:0007669"/>
    <property type="project" value="InterPro"/>
</dbReference>
<name>A0A5D3WL54_9BACT</name>
<keyword evidence="10" id="KW-0175">Coiled coil</keyword>
<feature type="domain" description="RecF/RecN/SMC N-terminal" evidence="11">
    <location>
        <begin position="1"/>
        <end position="506"/>
    </location>
</feature>
<keyword evidence="7 9" id="KW-0234">DNA repair</keyword>
<dbReference type="EMBL" id="VNIB01000007">
    <property type="protein sequence ID" value="TYO98243.1"/>
    <property type="molecule type" value="Genomic_DNA"/>
</dbReference>
<dbReference type="Proteomes" id="UP000324159">
    <property type="component" value="Unassembled WGS sequence"/>
</dbReference>
<sequence length="560" mass="62313">MLRELVIRNFAIIDRLEVSLKPGFNILTGETGAGKSIIIDAVGLLIGGRARPEVIRAGTDEATVEGLFDIAGLTEVKRQLEASGFEVADELTVKRVISREGKNRIFINGSIARLGQLQDISRRLVNIYGQHEHQLLQKPEAHLNFLDHFAGLQQQRRACADCHAGVKALRDELEQLEQGERDRQQRLDFLRFQRQEIAAAALRPGEDEELEQERKLLKHGEKLSQATGGGYESLYGGANSVCEIVSRLAGELENLAEIDPLLGTLAETLRSSQYSLEDVALQLRDFSSRLSFEPGRQNEVEERLARIGQLKRKYAPTVEGILERLQQVEAELDRLEHADSRREELAGQLRQAEARLRELGQDLSARRRRAAEKMARAVERELADLAMPGSRFEVHFFDLDEPGPRGLERIEFYLSTNPGEDPKPLAWIASGGELSRIMLALKQVAPEADGVSTLVFDEVDAGIGGEAASAVGRKLKKVARGLQVLCITHLPQVAAFGDNHYRVEKMVDGGRTFTAMVALGDETRVREMARMLGGDRVTERTLEHAREMIEAVAREKDDGT</sequence>
<dbReference type="GO" id="GO:0006281">
    <property type="term" value="P:DNA repair"/>
    <property type="evidence" value="ECO:0007669"/>
    <property type="project" value="UniProtKB-KW"/>
</dbReference>
<keyword evidence="6" id="KW-0067">ATP-binding</keyword>
<feature type="coiled-coil region" evidence="10">
    <location>
        <begin position="318"/>
        <end position="369"/>
    </location>
</feature>
<evidence type="ECO:0000256" key="9">
    <source>
        <dbReference type="PIRNR" id="PIRNR003128"/>
    </source>
</evidence>